<dbReference type="Pfam" id="PF05063">
    <property type="entry name" value="MT-A70"/>
    <property type="match status" value="1"/>
</dbReference>
<evidence type="ECO:0000256" key="2">
    <source>
        <dbReference type="ARBA" id="ARBA00022679"/>
    </source>
</evidence>
<gene>
    <name evidence="4" type="ORF">LCGC14_0798180</name>
</gene>
<keyword evidence="2" id="KW-0808">Transferase</keyword>
<dbReference type="GO" id="GO:0032259">
    <property type="term" value="P:methylation"/>
    <property type="evidence" value="ECO:0007669"/>
    <property type="project" value="UniProtKB-KW"/>
</dbReference>
<protein>
    <submittedName>
        <fullName evidence="4">Uncharacterized protein</fullName>
    </submittedName>
</protein>
<proteinExistence type="predicted"/>
<evidence type="ECO:0000256" key="3">
    <source>
        <dbReference type="ARBA" id="ARBA00022691"/>
    </source>
</evidence>
<evidence type="ECO:0000313" key="4">
    <source>
        <dbReference type="EMBL" id="KKN34005.1"/>
    </source>
</evidence>
<dbReference type="InterPro" id="IPR029063">
    <property type="entry name" value="SAM-dependent_MTases_sf"/>
</dbReference>
<dbReference type="EMBL" id="LAZR01002135">
    <property type="protein sequence ID" value="KKN34005.1"/>
    <property type="molecule type" value="Genomic_DNA"/>
</dbReference>
<keyword evidence="1" id="KW-0489">Methyltransferase</keyword>
<dbReference type="PROSITE" id="PS51143">
    <property type="entry name" value="MT_A70"/>
    <property type="match status" value="1"/>
</dbReference>
<sequence length="323" mass="35205">MTAPAETPDIDALARRIGAAWRRGVEAILETGGLMAQAREDLGDDDWAAFIVRLPFGPRYARMLVRIGADSRLGKHVSLLPTDTLIIYNITQLSDQRFDELKAADAIHPGMARGDLDTLSKADARADKERDLGARTAAGNAELAERGSWRKYNVIYADPAWRFETYSAKGKRKSADNHYPTMSTDEIGALEVGGLAAADCALFLWATVPLLVEAGMTLAAWGFRYKSHFVWVKDKAGTGYWNRNRHELLLVGTRGAIPAPAPGTQVDSVLETAPGEVLAHSQKPQSACAMIEAYYPSCPKIELFARPPAADGWDLWGNEAPAP</sequence>
<dbReference type="SUPFAM" id="SSF53335">
    <property type="entry name" value="S-adenosyl-L-methionine-dependent methyltransferases"/>
    <property type="match status" value="1"/>
</dbReference>
<dbReference type="InterPro" id="IPR007757">
    <property type="entry name" value="MT-A70-like"/>
</dbReference>
<dbReference type="GO" id="GO:0001734">
    <property type="term" value="F:mRNA m(6)A methyltransferase activity"/>
    <property type="evidence" value="ECO:0007669"/>
    <property type="project" value="UniProtKB-ARBA"/>
</dbReference>
<dbReference type="AlphaFoldDB" id="A0A0F9PQE9"/>
<evidence type="ECO:0000256" key="1">
    <source>
        <dbReference type="ARBA" id="ARBA00022603"/>
    </source>
</evidence>
<reference evidence="4" key="1">
    <citation type="journal article" date="2015" name="Nature">
        <title>Complex archaea that bridge the gap between prokaryotes and eukaryotes.</title>
        <authorList>
            <person name="Spang A."/>
            <person name="Saw J.H."/>
            <person name="Jorgensen S.L."/>
            <person name="Zaremba-Niedzwiedzka K."/>
            <person name="Martijn J."/>
            <person name="Lind A.E."/>
            <person name="van Eijk R."/>
            <person name="Schleper C."/>
            <person name="Guy L."/>
            <person name="Ettema T.J."/>
        </authorList>
    </citation>
    <scope>NUCLEOTIDE SEQUENCE</scope>
</reference>
<organism evidence="4">
    <name type="scientific">marine sediment metagenome</name>
    <dbReference type="NCBI Taxonomy" id="412755"/>
    <lineage>
        <taxon>unclassified sequences</taxon>
        <taxon>metagenomes</taxon>
        <taxon>ecological metagenomes</taxon>
    </lineage>
</organism>
<dbReference type="PANTHER" id="PTHR12829:SF7">
    <property type="entry name" value="N6-ADENOSINE-METHYLTRANSFERASE CATALYTIC SUBUNIT"/>
    <property type="match status" value="1"/>
</dbReference>
<keyword evidence="3" id="KW-0949">S-adenosyl-L-methionine</keyword>
<dbReference type="PANTHER" id="PTHR12829">
    <property type="entry name" value="N6-ADENOSINE-METHYLTRANSFERASE"/>
    <property type="match status" value="1"/>
</dbReference>
<name>A0A0F9PQE9_9ZZZZ</name>
<accession>A0A0F9PQE9</accession>
<comment type="caution">
    <text evidence="4">The sequence shown here is derived from an EMBL/GenBank/DDBJ whole genome shotgun (WGS) entry which is preliminary data.</text>
</comment>